<comment type="caution">
    <text evidence="2">The sequence shown here is derived from an EMBL/GenBank/DDBJ whole genome shotgun (WGS) entry which is preliminary data.</text>
</comment>
<dbReference type="InterPro" id="IPR000120">
    <property type="entry name" value="Amidase"/>
</dbReference>
<accession>A0AAW9FEZ2</accession>
<dbReference type="InterPro" id="IPR036928">
    <property type="entry name" value="AS_sf"/>
</dbReference>
<gene>
    <name evidence="2" type="ORF">RMR22_19475</name>
</gene>
<organism evidence="2">
    <name type="scientific">Agrobacterium rosae</name>
    <dbReference type="NCBI Taxonomy" id="1972867"/>
    <lineage>
        <taxon>Bacteria</taxon>
        <taxon>Pseudomonadati</taxon>
        <taxon>Pseudomonadota</taxon>
        <taxon>Alphaproteobacteria</taxon>
        <taxon>Hyphomicrobiales</taxon>
        <taxon>Rhizobiaceae</taxon>
        <taxon>Rhizobium/Agrobacterium group</taxon>
        <taxon>Agrobacterium</taxon>
    </lineage>
</organism>
<dbReference type="SUPFAM" id="SSF75304">
    <property type="entry name" value="Amidase signature (AS) enzymes"/>
    <property type="match status" value="1"/>
</dbReference>
<dbReference type="Pfam" id="PF01425">
    <property type="entry name" value="Amidase"/>
    <property type="match status" value="1"/>
</dbReference>
<dbReference type="Gene3D" id="3.90.1300.10">
    <property type="entry name" value="Amidase signature (AS) domain"/>
    <property type="match status" value="1"/>
</dbReference>
<dbReference type="AlphaFoldDB" id="A0AAW9FEZ2"/>
<protein>
    <submittedName>
        <fullName evidence="2">Amidase family protein</fullName>
    </submittedName>
</protein>
<sequence length="498" mass="53268">MKATHPADLTALEASRMIAAKKLSPVEMAKASIERVEMINPAINAVVAQNFDRLMDEAKAAEDKLMAGEPLGPLHGLTFGVKDMIDVTGLPTTFGSEIFRDNIAVKDDAIVAAMRTAGALPLGKTNNPDWSAGGNSINKVYGVTGNPHDPTKSAAGSSGGSAALLASRMAPLATGSDTGGSLRNPASFCGVVGYRPSPGVVPGDTRPIGLFHLSTSGPMARTVADVGLMLSVLARPDPLDPLTTIIDGKTAWNAADFADFQPIDLTKLRVAFTEDFGFAPTESVVRNAFRKVAARIAPHLGISDQLHPASDDADCIFSVLRAIAFIGHGRFIEQSPDKVGPNVKANVEEAFTYGIQDVYDALTAQTAYYRRWQRFYADWDFIVCPAVTISPRDWHELYPTEIDGKPTKSYYHWLAMAYASTLAGHPSITIPVGRDAWGMPFGLQIVGRRHDDLGTLRMAAAIEALLADDATFGVSTVDLDKLASSGPIRDVPGFMPEW</sequence>
<dbReference type="GO" id="GO:0003824">
    <property type="term" value="F:catalytic activity"/>
    <property type="evidence" value="ECO:0007669"/>
    <property type="project" value="InterPro"/>
</dbReference>
<dbReference type="RefSeq" id="WP_320203181.1">
    <property type="nucleotide sequence ID" value="NZ_CP192782.1"/>
</dbReference>
<proteinExistence type="predicted"/>
<evidence type="ECO:0000313" key="2">
    <source>
        <dbReference type="EMBL" id="MDX8304445.1"/>
    </source>
</evidence>
<reference evidence="2" key="1">
    <citation type="journal article" date="2023" name="Phytobiomes J">
        <title>Deciphering the key players within the bacterial microbiota associated with aerial crown gall tumors on rhododendron: Insights into the gallobiome.</title>
        <authorList>
            <person name="Kuzmanovic N."/>
            <person name="Nesme J."/>
            <person name="Wolf J."/>
            <person name="Neumann-Schaal M."/>
            <person name="Petersen J."/>
            <person name="Fernandez-Gnecco G."/>
            <person name="Sproeer C."/>
            <person name="Bunk B."/>
            <person name="Overmann J."/>
            <person name="Sorensen S.J."/>
            <person name="Idczak E."/>
            <person name="Smalla K."/>
        </authorList>
    </citation>
    <scope>NUCLEOTIDE SEQUENCE</scope>
    <source>
        <strain evidence="2">Rho-11.1</strain>
    </source>
</reference>
<dbReference type="PANTHER" id="PTHR11895:SF76">
    <property type="entry name" value="INDOLEACETAMIDE HYDROLASE"/>
    <property type="match status" value="1"/>
</dbReference>
<dbReference type="InterPro" id="IPR023631">
    <property type="entry name" value="Amidase_dom"/>
</dbReference>
<dbReference type="EMBL" id="JAVRAF010000007">
    <property type="protein sequence ID" value="MDX8304445.1"/>
    <property type="molecule type" value="Genomic_DNA"/>
</dbReference>
<feature type="domain" description="Amidase" evidence="1">
    <location>
        <begin position="28"/>
        <end position="453"/>
    </location>
</feature>
<dbReference type="PANTHER" id="PTHR11895">
    <property type="entry name" value="TRANSAMIDASE"/>
    <property type="match status" value="1"/>
</dbReference>
<name>A0AAW9FEZ2_9HYPH</name>
<evidence type="ECO:0000259" key="1">
    <source>
        <dbReference type="Pfam" id="PF01425"/>
    </source>
</evidence>